<dbReference type="AlphaFoldDB" id="A0A6B0RHW6"/>
<dbReference type="EMBL" id="VBQZ03000039">
    <property type="protein sequence ID" value="MXQ87626.1"/>
    <property type="molecule type" value="Genomic_DNA"/>
</dbReference>
<dbReference type="Proteomes" id="UP000322234">
    <property type="component" value="Unassembled WGS sequence"/>
</dbReference>
<keyword evidence="2" id="KW-1185">Reference proteome</keyword>
<evidence type="ECO:0000313" key="1">
    <source>
        <dbReference type="EMBL" id="MXQ87626.1"/>
    </source>
</evidence>
<proteinExistence type="predicted"/>
<name>A0A6B0RHW6_9CETA</name>
<evidence type="ECO:0000313" key="2">
    <source>
        <dbReference type="Proteomes" id="UP000322234"/>
    </source>
</evidence>
<gene>
    <name evidence="1" type="ORF">E5288_WYG017798</name>
</gene>
<comment type="caution">
    <text evidence="1">The sequence shown here is derived from an EMBL/GenBank/DDBJ whole genome shotgun (WGS) entry which is preliminary data.</text>
</comment>
<accession>A0A6B0RHW6</accession>
<organism evidence="1 2">
    <name type="scientific">Bos mutus</name>
    <name type="common">wild yak</name>
    <dbReference type="NCBI Taxonomy" id="72004"/>
    <lineage>
        <taxon>Eukaryota</taxon>
        <taxon>Metazoa</taxon>
        <taxon>Chordata</taxon>
        <taxon>Craniata</taxon>
        <taxon>Vertebrata</taxon>
        <taxon>Euteleostomi</taxon>
        <taxon>Mammalia</taxon>
        <taxon>Eutheria</taxon>
        <taxon>Laurasiatheria</taxon>
        <taxon>Artiodactyla</taxon>
        <taxon>Ruminantia</taxon>
        <taxon>Pecora</taxon>
        <taxon>Bovidae</taxon>
        <taxon>Bovinae</taxon>
        <taxon>Bos</taxon>
    </lineage>
</organism>
<sequence length="97" mass="10582">MPGAATAGWVSSDLFSNLLVPGVNGTEGLMTQGHTFCERRREGSQMFLVPDDTRGLIIPQCGVHQVWVPVELPERSWNVLFLVISTQQGNQGESTTP</sequence>
<reference evidence="1" key="1">
    <citation type="submission" date="2019-10" db="EMBL/GenBank/DDBJ databases">
        <title>The sequence and de novo assembly of the wild yak genome.</title>
        <authorList>
            <person name="Liu Y."/>
        </authorList>
    </citation>
    <scope>NUCLEOTIDE SEQUENCE [LARGE SCALE GENOMIC DNA]</scope>
    <source>
        <strain evidence="1">WY2019</strain>
    </source>
</reference>
<protein>
    <submittedName>
        <fullName evidence="1">Uncharacterized protein</fullName>
    </submittedName>
</protein>